<evidence type="ECO:0000259" key="5">
    <source>
        <dbReference type="PROSITE" id="PS50045"/>
    </source>
</evidence>
<dbReference type="InterPro" id="IPR027417">
    <property type="entry name" value="P-loop_NTPase"/>
</dbReference>
<dbReference type="InterPro" id="IPR058031">
    <property type="entry name" value="AAA_lid_NorR"/>
</dbReference>
<dbReference type="InterPro" id="IPR002197">
    <property type="entry name" value="HTH_Fis"/>
</dbReference>
<dbReference type="STRING" id="1121400.SAMN02746065_12527"/>
<dbReference type="SUPFAM" id="SSF46689">
    <property type="entry name" value="Homeodomain-like"/>
    <property type="match status" value="1"/>
</dbReference>
<dbReference type="AlphaFoldDB" id="A0A1W2E818"/>
<dbReference type="EMBL" id="FWXY01000025">
    <property type="protein sequence ID" value="SMD05208.1"/>
    <property type="molecule type" value="Genomic_DNA"/>
</dbReference>
<dbReference type="Pfam" id="PF13426">
    <property type="entry name" value="PAS_9"/>
    <property type="match status" value="1"/>
</dbReference>
<keyword evidence="1" id="KW-0547">Nucleotide-binding</keyword>
<evidence type="ECO:0000256" key="3">
    <source>
        <dbReference type="ARBA" id="ARBA00023015"/>
    </source>
</evidence>
<dbReference type="PROSITE" id="PS50045">
    <property type="entry name" value="SIGMA54_INTERACT_4"/>
    <property type="match status" value="1"/>
</dbReference>
<dbReference type="Pfam" id="PF25601">
    <property type="entry name" value="AAA_lid_14"/>
    <property type="match status" value="1"/>
</dbReference>
<dbReference type="SUPFAM" id="SSF52540">
    <property type="entry name" value="P-loop containing nucleoside triphosphate hydrolases"/>
    <property type="match status" value="1"/>
</dbReference>
<keyword evidence="2" id="KW-0067">ATP-binding</keyword>
<evidence type="ECO:0000256" key="4">
    <source>
        <dbReference type="ARBA" id="ARBA00023163"/>
    </source>
</evidence>
<dbReference type="Gene3D" id="3.40.50.300">
    <property type="entry name" value="P-loop containing nucleotide triphosphate hydrolases"/>
    <property type="match status" value="1"/>
</dbReference>
<evidence type="ECO:0000313" key="9">
    <source>
        <dbReference type="Proteomes" id="UP000192418"/>
    </source>
</evidence>
<dbReference type="PROSITE" id="PS50113">
    <property type="entry name" value="PAC"/>
    <property type="match status" value="1"/>
</dbReference>
<dbReference type="GO" id="GO:0005524">
    <property type="term" value="F:ATP binding"/>
    <property type="evidence" value="ECO:0007669"/>
    <property type="project" value="UniProtKB-KW"/>
</dbReference>
<dbReference type="PANTHER" id="PTHR32071">
    <property type="entry name" value="TRANSCRIPTIONAL REGULATORY PROTEIN"/>
    <property type="match status" value="1"/>
</dbReference>
<evidence type="ECO:0000256" key="1">
    <source>
        <dbReference type="ARBA" id="ARBA00022741"/>
    </source>
</evidence>
<accession>A0A1W2E818</accession>
<evidence type="ECO:0000259" key="6">
    <source>
        <dbReference type="PROSITE" id="PS50112"/>
    </source>
</evidence>
<feature type="domain" description="Sigma-54 factor interaction" evidence="5">
    <location>
        <begin position="143"/>
        <end position="372"/>
    </location>
</feature>
<dbReference type="PANTHER" id="PTHR32071:SF113">
    <property type="entry name" value="ALGINATE BIOSYNTHESIS TRANSCRIPTIONAL REGULATORY PROTEIN ALGB"/>
    <property type="match status" value="1"/>
</dbReference>
<gene>
    <name evidence="8" type="ORF">SAMN02746065_12527</name>
</gene>
<dbReference type="RefSeq" id="WP_084071311.1">
    <property type="nucleotide sequence ID" value="NZ_FWXY01000025.1"/>
</dbReference>
<dbReference type="FunFam" id="3.40.50.300:FF:000006">
    <property type="entry name" value="DNA-binding transcriptional regulator NtrC"/>
    <property type="match status" value="1"/>
</dbReference>
<dbReference type="CDD" id="cd00130">
    <property type="entry name" value="PAS"/>
    <property type="match status" value="1"/>
</dbReference>
<dbReference type="PROSITE" id="PS00688">
    <property type="entry name" value="SIGMA54_INTERACT_3"/>
    <property type="match status" value="1"/>
</dbReference>
<dbReference type="PROSITE" id="PS50112">
    <property type="entry name" value="PAS"/>
    <property type="match status" value="1"/>
</dbReference>
<sequence length="460" mass="51270">MTKQYAETLFDRSTTETILESISDGVFTVDQEWKIMSFNRAAEEITGVNAREAIGKKCWQVFRSNMCEGECALKKTMKEGKDFVSSATHITRKDGGQVPITVSTSLLKDHDGMVLGGVETFRDHTHVEELRKKLSDSWQVGDIISRCPAIKEIFNILPQISESDSTVVIGGETGTGKELMAKAIHALSHRKDEPFVAINCGALPDSLLESELFGYKAGAFTHAIKDKPGLFSQARGGTVFLDEIGDTSPAFQVRLLRVLEAREFQPLGGIKKETADVRIISASNKNLEEMVADNRFRQDLYYRLNVVQLNLPPLRERMEDIPLLVDHFIFRLNALRGKSVRGVDQKALALLMAHTFPGNVRELENIIEHAFVLCSDGDIQVEHLPGNLAFPALGQKGQNHSWDPVKSAEFSVIMTALEQNNYNRKAAAQSLGMHKSTLFRKINRLGITLPNVDGRSRHRP</sequence>
<dbReference type="InterPro" id="IPR009057">
    <property type="entry name" value="Homeodomain-like_sf"/>
</dbReference>
<dbReference type="Pfam" id="PF00158">
    <property type="entry name" value="Sigma54_activat"/>
    <property type="match status" value="1"/>
</dbReference>
<dbReference type="Pfam" id="PF02954">
    <property type="entry name" value="HTH_8"/>
    <property type="match status" value="1"/>
</dbReference>
<dbReference type="SUPFAM" id="SSF55785">
    <property type="entry name" value="PYP-like sensor domain (PAS domain)"/>
    <property type="match status" value="1"/>
</dbReference>
<dbReference type="Gene3D" id="3.30.450.20">
    <property type="entry name" value="PAS domain"/>
    <property type="match status" value="1"/>
</dbReference>
<dbReference type="GO" id="GO:0043565">
    <property type="term" value="F:sequence-specific DNA binding"/>
    <property type="evidence" value="ECO:0007669"/>
    <property type="project" value="InterPro"/>
</dbReference>
<keyword evidence="4" id="KW-0804">Transcription</keyword>
<dbReference type="NCBIfam" id="TIGR00229">
    <property type="entry name" value="sensory_box"/>
    <property type="match status" value="1"/>
</dbReference>
<dbReference type="CDD" id="cd00009">
    <property type="entry name" value="AAA"/>
    <property type="match status" value="1"/>
</dbReference>
<dbReference type="PROSITE" id="PS00675">
    <property type="entry name" value="SIGMA54_INTERACT_1"/>
    <property type="match status" value="1"/>
</dbReference>
<dbReference type="InterPro" id="IPR035965">
    <property type="entry name" value="PAS-like_dom_sf"/>
</dbReference>
<dbReference type="SMART" id="SM00091">
    <property type="entry name" value="PAS"/>
    <property type="match status" value="1"/>
</dbReference>
<feature type="domain" description="PAS" evidence="6">
    <location>
        <begin position="11"/>
        <end position="56"/>
    </location>
</feature>
<dbReference type="SMART" id="SM00382">
    <property type="entry name" value="AAA"/>
    <property type="match status" value="1"/>
</dbReference>
<dbReference type="GO" id="GO:0006355">
    <property type="term" value="P:regulation of DNA-templated transcription"/>
    <property type="evidence" value="ECO:0007669"/>
    <property type="project" value="InterPro"/>
</dbReference>
<dbReference type="InterPro" id="IPR025944">
    <property type="entry name" value="Sigma_54_int_dom_CS"/>
</dbReference>
<dbReference type="InterPro" id="IPR000700">
    <property type="entry name" value="PAS-assoc_C"/>
</dbReference>
<dbReference type="InterPro" id="IPR025662">
    <property type="entry name" value="Sigma_54_int_dom_ATP-bd_1"/>
</dbReference>
<evidence type="ECO:0000313" key="8">
    <source>
        <dbReference type="EMBL" id="SMD05208.1"/>
    </source>
</evidence>
<dbReference type="OrthoDB" id="5413348at2"/>
<organism evidence="8 9">
    <name type="scientific">Desulfocicer vacuolatum DSM 3385</name>
    <dbReference type="NCBI Taxonomy" id="1121400"/>
    <lineage>
        <taxon>Bacteria</taxon>
        <taxon>Pseudomonadati</taxon>
        <taxon>Thermodesulfobacteriota</taxon>
        <taxon>Desulfobacteria</taxon>
        <taxon>Desulfobacterales</taxon>
        <taxon>Desulfobacteraceae</taxon>
        <taxon>Desulfocicer</taxon>
    </lineage>
</organism>
<evidence type="ECO:0000256" key="2">
    <source>
        <dbReference type="ARBA" id="ARBA00022840"/>
    </source>
</evidence>
<dbReference type="PRINTS" id="PR01590">
    <property type="entry name" value="HTHFIS"/>
</dbReference>
<keyword evidence="3" id="KW-0805">Transcription regulation</keyword>
<dbReference type="Gene3D" id="1.10.10.60">
    <property type="entry name" value="Homeodomain-like"/>
    <property type="match status" value="1"/>
</dbReference>
<reference evidence="8 9" key="1">
    <citation type="submission" date="2017-04" db="EMBL/GenBank/DDBJ databases">
        <authorList>
            <person name="Afonso C.L."/>
            <person name="Miller P.J."/>
            <person name="Scott M.A."/>
            <person name="Spackman E."/>
            <person name="Goraichik I."/>
            <person name="Dimitrov K.M."/>
            <person name="Suarez D.L."/>
            <person name="Swayne D.E."/>
        </authorList>
    </citation>
    <scope>NUCLEOTIDE SEQUENCE [LARGE SCALE GENOMIC DNA]</scope>
    <source>
        <strain evidence="8 9">DSM 3385</strain>
    </source>
</reference>
<evidence type="ECO:0000259" key="7">
    <source>
        <dbReference type="PROSITE" id="PS50113"/>
    </source>
</evidence>
<dbReference type="InterPro" id="IPR002078">
    <property type="entry name" value="Sigma_54_int"/>
</dbReference>
<dbReference type="InterPro" id="IPR000014">
    <property type="entry name" value="PAS"/>
</dbReference>
<protein>
    <submittedName>
        <fullName evidence="8">PAS domain S-box-containing protein</fullName>
    </submittedName>
</protein>
<proteinExistence type="predicted"/>
<keyword evidence="9" id="KW-1185">Reference proteome</keyword>
<dbReference type="Proteomes" id="UP000192418">
    <property type="component" value="Unassembled WGS sequence"/>
</dbReference>
<dbReference type="Gene3D" id="1.10.8.60">
    <property type="match status" value="1"/>
</dbReference>
<feature type="domain" description="PAC" evidence="7">
    <location>
        <begin position="84"/>
        <end position="136"/>
    </location>
</feature>
<dbReference type="InterPro" id="IPR003593">
    <property type="entry name" value="AAA+_ATPase"/>
</dbReference>
<name>A0A1W2E818_9BACT</name>